<geneLocation type="plasmid" evidence="3 4">
    <name>pCBJ</name>
</geneLocation>
<keyword evidence="4" id="KW-1185">Reference proteome</keyword>
<dbReference type="KEGG" id="cbv:U729_3266"/>
<accession>A0A0A7G027</accession>
<keyword evidence="3" id="KW-0614">Plasmid</keyword>
<proteinExistence type="predicted"/>
<dbReference type="EMBL" id="CP006906">
    <property type="protein sequence ID" value="AIY85229.1"/>
    <property type="molecule type" value="Genomic_DNA"/>
</dbReference>
<organism evidence="3 4">
    <name type="scientific">Clostridium baratii str. Sullivan</name>
    <dbReference type="NCBI Taxonomy" id="1415775"/>
    <lineage>
        <taxon>Bacteria</taxon>
        <taxon>Bacillati</taxon>
        <taxon>Bacillota</taxon>
        <taxon>Clostridia</taxon>
        <taxon>Eubacteriales</taxon>
        <taxon>Clostridiaceae</taxon>
        <taxon>Clostridium</taxon>
    </lineage>
</organism>
<keyword evidence="2" id="KW-0812">Transmembrane</keyword>
<dbReference type="HOGENOM" id="CLU_945610_0_0_9"/>
<feature type="coiled-coil region" evidence="1">
    <location>
        <begin position="266"/>
        <end position="293"/>
    </location>
</feature>
<gene>
    <name evidence="3" type="ORF">U729_3266</name>
</gene>
<dbReference type="Proteomes" id="UP000030635">
    <property type="component" value="Plasmid pCBJ"/>
</dbReference>
<dbReference type="RefSeq" id="WP_040113842.1">
    <property type="nucleotide sequence ID" value="NZ_CP006906.1"/>
</dbReference>
<evidence type="ECO:0000256" key="2">
    <source>
        <dbReference type="SAM" id="Phobius"/>
    </source>
</evidence>
<keyword evidence="1" id="KW-0175">Coiled coil</keyword>
<protein>
    <submittedName>
        <fullName evidence="3">Uncharacterized protein</fullName>
    </submittedName>
</protein>
<dbReference type="AlphaFoldDB" id="A0A0A7G027"/>
<feature type="coiled-coil region" evidence="1">
    <location>
        <begin position="81"/>
        <end position="116"/>
    </location>
</feature>
<evidence type="ECO:0000313" key="4">
    <source>
        <dbReference type="Proteomes" id="UP000030635"/>
    </source>
</evidence>
<keyword evidence="2" id="KW-0472">Membrane</keyword>
<keyword evidence="2" id="KW-1133">Transmembrane helix</keyword>
<feature type="transmembrane region" description="Helical" evidence="2">
    <location>
        <begin position="194"/>
        <end position="217"/>
    </location>
</feature>
<reference evidence="3 4" key="1">
    <citation type="journal article" date="2015" name="Infect. Genet. Evol.">
        <title>Genomic sequences of six botulinum neurotoxin-producing strains representing three clostridial species illustrate the mobility and diversity of botulinum neurotoxin genes.</title>
        <authorList>
            <person name="Smith T.J."/>
            <person name="Hill K.K."/>
            <person name="Xie G."/>
            <person name="Foley B.T."/>
            <person name="Williamson C.H."/>
            <person name="Foster J.T."/>
            <person name="Johnson S.L."/>
            <person name="Chertkov O."/>
            <person name="Teshima H."/>
            <person name="Gibbons H.S."/>
            <person name="Johnsky L.A."/>
            <person name="Karavis M.A."/>
            <person name="Smith L.A."/>
        </authorList>
    </citation>
    <scope>NUCLEOTIDE SEQUENCE [LARGE SCALE GENOMIC DNA]</scope>
    <source>
        <strain evidence="3">Sullivan</strain>
        <plasmid evidence="4">Plasmid pCBJ</plasmid>
    </source>
</reference>
<evidence type="ECO:0000313" key="3">
    <source>
        <dbReference type="EMBL" id="AIY85229.1"/>
    </source>
</evidence>
<evidence type="ECO:0000256" key="1">
    <source>
        <dbReference type="SAM" id="Coils"/>
    </source>
</evidence>
<sequence>MFKMKFTTNSMEKTVKFNLDRNEENIRKAMLYLFSKFKDAVVIVDEEDKDFEEVLKEMGRKYEVAENEEDLDKDFFDKLFTEAAKEVKAEEEAKERQATEEEVKKLEEDLKILEGDVNKSFRFIGKTRVEKILNSTPEAGYYELITALNKRIKEVEEITDGEENKSSKMLKDLKASLEEKAYNIEEMHPTIINIFAKFGIFVIGLAAVFLGIAKFAVNTLVVGVTLIVRVGYNTCKETVGACKSIKRSFDHNILNKKDAFKVEVSKKETEDAIKRNEELISKLRKRLEEMEEDK</sequence>
<name>A0A0A7G027_9CLOT</name>